<comment type="caution">
    <text evidence="6">The sequence shown here is derived from an EMBL/GenBank/DDBJ whole genome shotgun (WGS) entry which is preliminary data.</text>
</comment>
<proteinExistence type="inferred from homology"/>
<dbReference type="FunFam" id="1.10.10.10:FF:000001">
    <property type="entry name" value="LysR family transcriptional regulator"/>
    <property type="match status" value="1"/>
</dbReference>
<accession>A0A6L3SSQ5</accession>
<dbReference type="InterPro" id="IPR000847">
    <property type="entry name" value="LysR_HTH_N"/>
</dbReference>
<dbReference type="SUPFAM" id="SSF53850">
    <property type="entry name" value="Periplasmic binding protein-like II"/>
    <property type="match status" value="1"/>
</dbReference>
<evidence type="ECO:0000256" key="1">
    <source>
        <dbReference type="ARBA" id="ARBA00009437"/>
    </source>
</evidence>
<feature type="domain" description="HTH lysR-type" evidence="5">
    <location>
        <begin position="1"/>
        <end position="59"/>
    </location>
</feature>
<dbReference type="Pfam" id="PF03466">
    <property type="entry name" value="LysR_substrate"/>
    <property type="match status" value="1"/>
</dbReference>
<dbReference type="Pfam" id="PF00126">
    <property type="entry name" value="HTH_1"/>
    <property type="match status" value="1"/>
</dbReference>
<evidence type="ECO:0000256" key="4">
    <source>
        <dbReference type="ARBA" id="ARBA00023163"/>
    </source>
</evidence>
<evidence type="ECO:0000259" key="5">
    <source>
        <dbReference type="PROSITE" id="PS50931"/>
    </source>
</evidence>
<evidence type="ECO:0000313" key="7">
    <source>
        <dbReference type="Proteomes" id="UP000474159"/>
    </source>
</evidence>
<evidence type="ECO:0000256" key="3">
    <source>
        <dbReference type="ARBA" id="ARBA00023125"/>
    </source>
</evidence>
<dbReference type="PANTHER" id="PTHR30537">
    <property type="entry name" value="HTH-TYPE TRANSCRIPTIONAL REGULATOR"/>
    <property type="match status" value="1"/>
</dbReference>
<dbReference type="InterPro" id="IPR058163">
    <property type="entry name" value="LysR-type_TF_proteobact-type"/>
</dbReference>
<dbReference type="EMBL" id="VZZK01000029">
    <property type="protein sequence ID" value="KAB1076585.1"/>
    <property type="molecule type" value="Genomic_DNA"/>
</dbReference>
<gene>
    <name evidence="6" type="ORF">F6X53_23085</name>
</gene>
<dbReference type="PANTHER" id="PTHR30537:SF5">
    <property type="entry name" value="HTH-TYPE TRANSCRIPTIONAL ACTIVATOR TTDR-RELATED"/>
    <property type="match status" value="1"/>
</dbReference>
<keyword evidence="4" id="KW-0804">Transcription</keyword>
<dbReference type="SUPFAM" id="SSF46785">
    <property type="entry name" value="Winged helix' DNA-binding domain"/>
    <property type="match status" value="1"/>
</dbReference>
<dbReference type="OrthoDB" id="9786526at2"/>
<dbReference type="PROSITE" id="PS50931">
    <property type="entry name" value="HTH_LYSR"/>
    <property type="match status" value="1"/>
</dbReference>
<dbReference type="Proteomes" id="UP000474159">
    <property type="component" value="Unassembled WGS sequence"/>
</dbReference>
<organism evidence="6 7">
    <name type="scientific">Methylobacterium soli</name>
    <dbReference type="NCBI Taxonomy" id="553447"/>
    <lineage>
        <taxon>Bacteria</taxon>
        <taxon>Pseudomonadati</taxon>
        <taxon>Pseudomonadota</taxon>
        <taxon>Alphaproteobacteria</taxon>
        <taxon>Hyphomicrobiales</taxon>
        <taxon>Methylobacteriaceae</taxon>
        <taxon>Methylobacterium</taxon>
    </lineage>
</organism>
<reference evidence="6 7" key="1">
    <citation type="submission" date="2019-09" db="EMBL/GenBank/DDBJ databases">
        <title>YIM 48816 draft genome.</title>
        <authorList>
            <person name="Jiang L."/>
        </authorList>
    </citation>
    <scope>NUCLEOTIDE SEQUENCE [LARGE SCALE GENOMIC DNA]</scope>
    <source>
        <strain evidence="6 7">YIM 48816</strain>
    </source>
</reference>
<dbReference type="InterPro" id="IPR036388">
    <property type="entry name" value="WH-like_DNA-bd_sf"/>
</dbReference>
<dbReference type="Gene3D" id="3.40.190.290">
    <property type="match status" value="1"/>
</dbReference>
<dbReference type="InterPro" id="IPR005119">
    <property type="entry name" value="LysR_subst-bd"/>
</dbReference>
<keyword evidence="2" id="KW-0805">Transcription regulation</keyword>
<dbReference type="Gene3D" id="1.10.10.10">
    <property type="entry name" value="Winged helix-like DNA-binding domain superfamily/Winged helix DNA-binding domain"/>
    <property type="match status" value="1"/>
</dbReference>
<dbReference type="AlphaFoldDB" id="A0A6L3SSQ5"/>
<keyword evidence="3" id="KW-0238">DNA-binding</keyword>
<name>A0A6L3SSQ5_9HYPH</name>
<dbReference type="GO" id="GO:0003700">
    <property type="term" value="F:DNA-binding transcription factor activity"/>
    <property type="evidence" value="ECO:0007669"/>
    <property type="project" value="InterPro"/>
</dbReference>
<keyword evidence="7" id="KW-1185">Reference proteome</keyword>
<comment type="similarity">
    <text evidence="1">Belongs to the LysR transcriptional regulatory family.</text>
</comment>
<dbReference type="GO" id="GO:0006351">
    <property type="term" value="P:DNA-templated transcription"/>
    <property type="evidence" value="ECO:0007669"/>
    <property type="project" value="TreeGrafter"/>
</dbReference>
<evidence type="ECO:0000256" key="2">
    <source>
        <dbReference type="ARBA" id="ARBA00023015"/>
    </source>
</evidence>
<sequence>MDRIEAMRVFVTAIDAGSLAGAGRRLGHSPAAVSRALAFLESHVGTELLHRTTRSIRLSEAGERYAAACRRVLVDLEEADLLAAGERAAPRGTLTLTAPLVSGTWILRPILDAFLDAQSEVRAKLLLLDRPVNLVEEGVDLALRIAHLPDSSLVAVRVGAVRRVVCAAPAYLAHHPALAEPADLANHRCIATTTFGQDSWSFAPVPGSSQPRHVAFTPRLVVNAVEAAVDSAVAGHGPTMVLSYQVAEHVRAGRLRIVLAEAELPPRPVHLVMPEGRLSVPKVRAFVDFAVPLLKARFADLAAP</sequence>
<dbReference type="RefSeq" id="WP_151002704.1">
    <property type="nucleotide sequence ID" value="NZ_VZZK01000029.1"/>
</dbReference>
<dbReference type="InterPro" id="IPR036390">
    <property type="entry name" value="WH_DNA-bd_sf"/>
</dbReference>
<dbReference type="GO" id="GO:0043565">
    <property type="term" value="F:sequence-specific DNA binding"/>
    <property type="evidence" value="ECO:0007669"/>
    <property type="project" value="TreeGrafter"/>
</dbReference>
<protein>
    <submittedName>
        <fullName evidence="6">LysR family transcriptional regulator</fullName>
    </submittedName>
</protein>
<evidence type="ECO:0000313" key="6">
    <source>
        <dbReference type="EMBL" id="KAB1076585.1"/>
    </source>
</evidence>